<dbReference type="InterPro" id="IPR013324">
    <property type="entry name" value="RNA_pol_sigma_r3/r4-like"/>
</dbReference>
<organism evidence="8 9">
    <name type="scientific">Rhodovulum adriaticum</name>
    <name type="common">Rhodopseudomonas adriatica</name>
    <dbReference type="NCBI Taxonomy" id="35804"/>
    <lineage>
        <taxon>Bacteria</taxon>
        <taxon>Pseudomonadati</taxon>
        <taxon>Pseudomonadota</taxon>
        <taxon>Alphaproteobacteria</taxon>
        <taxon>Rhodobacterales</taxon>
        <taxon>Paracoccaceae</taxon>
        <taxon>Rhodovulum</taxon>
    </lineage>
</organism>
<dbReference type="NCBIfam" id="NF009176">
    <property type="entry name" value="PRK12524.1"/>
    <property type="match status" value="1"/>
</dbReference>
<dbReference type="PANTHER" id="PTHR43133:SF8">
    <property type="entry name" value="RNA POLYMERASE SIGMA FACTOR HI_1459-RELATED"/>
    <property type="match status" value="1"/>
</dbReference>
<reference evidence="8 9" key="1">
    <citation type="submission" date="2019-03" db="EMBL/GenBank/DDBJ databases">
        <title>Genomic Encyclopedia of Type Strains, Phase IV (KMG-IV): sequencing the most valuable type-strain genomes for metagenomic binning, comparative biology and taxonomic classification.</title>
        <authorList>
            <person name="Goeker M."/>
        </authorList>
    </citation>
    <scope>NUCLEOTIDE SEQUENCE [LARGE SCALE GENOMIC DNA]</scope>
    <source>
        <strain evidence="8 9">DSM 2781</strain>
    </source>
</reference>
<dbReference type="CDD" id="cd06171">
    <property type="entry name" value="Sigma70_r4"/>
    <property type="match status" value="1"/>
</dbReference>
<dbReference type="Gene3D" id="1.10.10.10">
    <property type="entry name" value="Winged helix-like DNA-binding domain superfamily/Winged helix DNA-binding domain"/>
    <property type="match status" value="1"/>
</dbReference>
<evidence type="ECO:0000313" key="8">
    <source>
        <dbReference type="EMBL" id="TCP21410.1"/>
    </source>
</evidence>
<evidence type="ECO:0000256" key="2">
    <source>
        <dbReference type="ARBA" id="ARBA00023015"/>
    </source>
</evidence>
<keyword evidence="5" id="KW-0804">Transcription</keyword>
<feature type="domain" description="RNA polymerase sigma-70 region 2" evidence="6">
    <location>
        <begin position="34"/>
        <end position="98"/>
    </location>
</feature>
<dbReference type="Pfam" id="PF08281">
    <property type="entry name" value="Sigma70_r4_2"/>
    <property type="match status" value="1"/>
</dbReference>
<dbReference type="AlphaFoldDB" id="A0A4R2NJ22"/>
<sequence>MDMALDASGEETDEDLLAAYGQGDARAARILTLRLTPRVLSFAARLLGDAAEAEDVAQEAMLRLWRMAPDWRTGEAKVSTWLFRVASNLCTDRLRRRRSQGLDSVPEPEDDTPGAEARLLTEARARALQEALDGLPERQRQAVILRHLEGLANPEIAEIMEISTEAVESLTARGKRALKAGLTARRGELGLHDD</sequence>
<evidence type="ECO:0000256" key="3">
    <source>
        <dbReference type="ARBA" id="ARBA00023082"/>
    </source>
</evidence>
<dbReference type="PANTHER" id="PTHR43133">
    <property type="entry name" value="RNA POLYMERASE ECF-TYPE SIGMA FACTO"/>
    <property type="match status" value="1"/>
</dbReference>
<comment type="caution">
    <text evidence="8">The sequence shown here is derived from an EMBL/GenBank/DDBJ whole genome shotgun (WGS) entry which is preliminary data.</text>
</comment>
<dbReference type="GO" id="GO:0016987">
    <property type="term" value="F:sigma factor activity"/>
    <property type="evidence" value="ECO:0007669"/>
    <property type="project" value="UniProtKB-KW"/>
</dbReference>
<dbReference type="InterPro" id="IPR036388">
    <property type="entry name" value="WH-like_DNA-bd_sf"/>
</dbReference>
<dbReference type="GO" id="GO:0003677">
    <property type="term" value="F:DNA binding"/>
    <property type="evidence" value="ECO:0007669"/>
    <property type="project" value="UniProtKB-KW"/>
</dbReference>
<dbReference type="RefSeq" id="WP_132604842.1">
    <property type="nucleotide sequence ID" value="NZ_NRRP01000017.1"/>
</dbReference>
<dbReference type="InterPro" id="IPR014284">
    <property type="entry name" value="RNA_pol_sigma-70_dom"/>
</dbReference>
<evidence type="ECO:0000256" key="5">
    <source>
        <dbReference type="ARBA" id="ARBA00023163"/>
    </source>
</evidence>
<evidence type="ECO:0000256" key="4">
    <source>
        <dbReference type="ARBA" id="ARBA00023125"/>
    </source>
</evidence>
<dbReference type="Pfam" id="PF04542">
    <property type="entry name" value="Sigma70_r2"/>
    <property type="match status" value="1"/>
</dbReference>
<dbReference type="Proteomes" id="UP000295733">
    <property type="component" value="Unassembled WGS sequence"/>
</dbReference>
<dbReference type="EMBL" id="SLXL01000011">
    <property type="protein sequence ID" value="TCP21410.1"/>
    <property type="molecule type" value="Genomic_DNA"/>
</dbReference>
<protein>
    <submittedName>
        <fullName evidence="8">RNA polymerase ECF family sigma subunit</fullName>
    </submittedName>
</protein>
<keyword evidence="3" id="KW-0731">Sigma factor</keyword>
<gene>
    <name evidence="8" type="ORF">EV656_11161</name>
</gene>
<dbReference type="InterPro" id="IPR013325">
    <property type="entry name" value="RNA_pol_sigma_r2"/>
</dbReference>
<dbReference type="Gene3D" id="1.10.1740.10">
    <property type="match status" value="1"/>
</dbReference>
<dbReference type="OrthoDB" id="9780326at2"/>
<accession>A0A4R2NJ22</accession>
<dbReference type="NCBIfam" id="TIGR02937">
    <property type="entry name" value="sigma70-ECF"/>
    <property type="match status" value="1"/>
</dbReference>
<comment type="similarity">
    <text evidence="1">Belongs to the sigma-70 factor family. ECF subfamily.</text>
</comment>
<dbReference type="InterPro" id="IPR013249">
    <property type="entry name" value="RNA_pol_sigma70_r4_t2"/>
</dbReference>
<evidence type="ECO:0000259" key="7">
    <source>
        <dbReference type="Pfam" id="PF08281"/>
    </source>
</evidence>
<keyword evidence="2" id="KW-0805">Transcription regulation</keyword>
<dbReference type="InterPro" id="IPR007627">
    <property type="entry name" value="RNA_pol_sigma70_r2"/>
</dbReference>
<dbReference type="GO" id="GO:0006352">
    <property type="term" value="P:DNA-templated transcription initiation"/>
    <property type="evidence" value="ECO:0007669"/>
    <property type="project" value="InterPro"/>
</dbReference>
<evidence type="ECO:0000256" key="1">
    <source>
        <dbReference type="ARBA" id="ARBA00010641"/>
    </source>
</evidence>
<feature type="domain" description="RNA polymerase sigma factor 70 region 4 type 2" evidence="7">
    <location>
        <begin position="126"/>
        <end position="178"/>
    </location>
</feature>
<keyword evidence="4" id="KW-0238">DNA-binding</keyword>
<evidence type="ECO:0000313" key="9">
    <source>
        <dbReference type="Proteomes" id="UP000295733"/>
    </source>
</evidence>
<proteinExistence type="inferred from homology"/>
<dbReference type="SUPFAM" id="SSF88946">
    <property type="entry name" value="Sigma2 domain of RNA polymerase sigma factors"/>
    <property type="match status" value="1"/>
</dbReference>
<name>A0A4R2NJ22_RHOAD</name>
<dbReference type="InterPro" id="IPR039425">
    <property type="entry name" value="RNA_pol_sigma-70-like"/>
</dbReference>
<dbReference type="NCBIfam" id="NF004113">
    <property type="entry name" value="PRK05602.1"/>
    <property type="match status" value="1"/>
</dbReference>
<keyword evidence="9" id="KW-1185">Reference proteome</keyword>
<evidence type="ECO:0000259" key="6">
    <source>
        <dbReference type="Pfam" id="PF04542"/>
    </source>
</evidence>
<dbReference type="SUPFAM" id="SSF88659">
    <property type="entry name" value="Sigma3 and sigma4 domains of RNA polymerase sigma factors"/>
    <property type="match status" value="1"/>
</dbReference>